<proteinExistence type="predicted"/>
<dbReference type="EMBL" id="JANRHJ010000002">
    <property type="protein sequence ID" value="MCR8872831.1"/>
    <property type="molecule type" value="Genomic_DNA"/>
</dbReference>
<reference evidence="2 3" key="1">
    <citation type="submission" date="2022-08" db="EMBL/GenBank/DDBJ databases">
        <authorList>
            <person name="Zeman M."/>
            <person name="Kubasova T."/>
        </authorList>
    </citation>
    <scope>NUCLEOTIDE SEQUENCE [LARGE SCALE GENOMIC DNA]</scope>
    <source>
        <strain evidence="2 3">ET62</strain>
    </source>
</reference>
<comment type="caution">
    <text evidence="2">The sequence shown here is derived from an EMBL/GenBank/DDBJ whole genome shotgun (WGS) entry which is preliminary data.</text>
</comment>
<dbReference type="InterPro" id="IPR055705">
    <property type="entry name" value="DUF7281"/>
</dbReference>
<gene>
    <name evidence="2" type="ORF">NW209_02140</name>
</gene>
<dbReference type="Pfam" id="PF23947">
    <property type="entry name" value="DUF7281"/>
    <property type="match status" value="1"/>
</dbReference>
<sequence length="285" mass="33246">MENRRLSASIARKIQRMLEGETLPSSTLPSWIAQELLEEGLLSVLSKGSRKSYRLIDAEACMQYIGNRYTGGATLSRWIELSEGNEELDRGVLVRETGDSKAISLRTFRGFLVNCYEPLEAAIRESTFTLSPLEGTALFIQSPETFRIGEDILIIGIENGENFRQIRRQRYLFEKQKALFVSRYPQSADLRNWLMRIPNPYLHFGDFDLAGIHIYLTEFYRFLGNRASFFVPTDLEERLKNGNSTLYNKQYAYYKEMKVTDPRLEPLVEMIHRYRRVYEQEGYLE</sequence>
<dbReference type="RefSeq" id="WP_235302829.1">
    <property type="nucleotide sequence ID" value="NZ_CALULB010000002.1"/>
</dbReference>
<protein>
    <recommendedName>
        <fullName evidence="1">DUF7281 domain-containing protein</fullName>
    </recommendedName>
</protein>
<evidence type="ECO:0000259" key="1">
    <source>
        <dbReference type="Pfam" id="PF23947"/>
    </source>
</evidence>
<feature type="domain" description="DUF7281" evidence="1">
    <location>
        <begin position="153"/>
        <end position="282"/>
    </location>
</feature>
<organism evidence="2 3">
    <name type="scientific">Phocaeicola barnesiae</name>
    <dbReference type="NCBI Taxonomy" id="376804"/>
    <lineage>
        <taxon>Bacteria</taxon>
        <taxon>Pseudomonadati</taxon>
        <taxon>Bacteroidota</taxon>
        <taxon>Bacteroidia</taxon>
        <taxon>Bacteroidales</taxon>
        <taxon>Bacteroidaceae</taxon>
        <taxon>Phocaeicola</taxon>
    </lineage>
</organism>
<dbReference type="AlphaFoldDB" id="A0AAW5N3C4"/>
<keyword evidence="3" id="KW-1185">Reference proteome</keyword>
<evidence type="ECO:0000313" key="3">
    <source>
        <dbReference type="Proteomes" id="UP001204579"/>
    </source>
</evidence>
<dbReference type="Proteomes" id="UP001204579">
    <property type="component" value="Unassembled WGS sequence"/>
</dbReference>
<accession>A0AAW5N3C4</accession>
<name>A0AAW5N3C4_9BACT</name>
<evidence type="ECO:0000313" key="2">
    <source>
        <dbReference type="EMBL" id="MCR8872831.1"/>
    </source>
</evidence>